<feature type="domain" description="SH3" evidence="6">
    <location>
        <begin position="338"/>
        <end position="399"/>
    </location>
</feature>
<evidence type="ECO:0000259" key="6">
    <source>
        <dbReference type="PROSITE" id="PS50002"/>
    </source>
</evidence>
<evidence type="ECO:0000313" key="8">
    <source>
        <dbReference type="Proteomes" id="UP000093000"/>
    </source>
</evidence>
<keyword evidence="4" id="KW-1133">Transmembrane helix</keyword>
<dbReference type="InParanoid" id="A0A1C7NJE3"/>
<dbReference type="EMBL" id="LUGH01000123">
    <property type="protein sequence ID" value="OBZ88939.1"/>
    <property type="molecule type" value="Genomic_DNA"/>
</dbReference>
<name>A0A1C7NJE3_9FUNG</name>
<keyword evidence="4" id="KW-0472">Membrane</keyword>
<proteinExistence type="predicted"/>
<sequence length="493" mass="54647">MRTFTTSLGLLLFAIASNAQDIINTPCFSLSGSTACPAFQSFYISLVGNQNRYPFLTNVTDIQSFDSALTRYVHSSDLYLASLGCNYNKAIGSTSIPYARYSLSLMCATLIQDSNSSLPCNYQNNLNPPPLCQSTCFDYVASVDSITSNNLNMCPNQLEQAALMPNLNSTCQYWTGLNGTSYDCIIGLANEPECGFADHQDACAYCHTTTDSCCQAVTDCQAISIAAIIGIVLGSLVGLAMVGTLFFFLYSRWWRRRKTDKEKDGFGRFMMMKNTNESGTTSKHLMGEENTSYPSLSSQPYQTTPLMQDPPLPPIPSQQQLRPSQPPPLSLPSPPQPLLEEFYQVKHPYPPQMGDELGLHIGDIVCVAMNFDDGWALGFNVTTGLKGVFPVVCVAPAPEELLEQLLLPTTDPIEEAPKPIPDMKQGIPRRTASIMRSNYDYRESDSPTSPTHHTPFFDLQLPQPEPALIETYEMRRKNNRVSKQQEPNDFESR</sequence>
<feature type="transmembrane region" description="Helical" evidence="4">
    <location>
        <begin position="222"/>
        <end position="250"/>
    </location>
</feature>
<evidence type="ECO:0000256" key="3">
    <source>
        <dbReference type="SAM" id="MobiDB-lite"/>
    </source>
</evidence>
<dbReference type="PANTHER" id="PTHR14167">
    <property type="entry name" value="SH3 DOMAIN-CONTAINING"/>
    <property type="match status" value="1"/>
</dbReference>
<reference evidence="7 8" key="1">
    <citation type="submission" date="2016-03" db="EMBL/GenBank/DDBJ databases">
        <title>Choanephora cucurbitarum.</title>
        <authorList>
            <person name="Min B."/>
            <person name="Park H."/>
            <person name="Park J.-H."/>
            <person name="Shin H.-D."/>
            <person name="Choi I.-G."/>
        </authorList>
    </citation>
    <scope>NUCLEOTIDE SEQUENCE [LARGE SCALE GENOMIC DNA]</scope>
    <source>
        <strain evidence="7 8">KUS-F28377</strain>
    </source>
</reference>
<keyword evidence="8" id="KW-1185">Reference proteome</keyword>
<dbReference type="InterPro" id="IPR036028">
    <property type="entry name" value="SH3-like_dom_sf"/>
</dbReference>
<dbReference type="Gene3D" id="2.30.30.40">
    <property type="entry name" value="SH3 Domains"/>
    <property type="match status" value="1"/>
</dbReference>
<feature type="signal peptide" evidence="5">
    <location>
        <begin position="1"/>
        <end position="19"/>
    </location>
</feature>
<dbReference type="InterPro" id="IPR001452">
    <property type="entry name" value="SH3_domain"/>
</dbReference>
<dbReference type="PROSITE" id="PS50002">
    <property type="entry name" value="SH3"/>
    <property type="match status" value="1"/>
</dbReference>
<organism evidence="7 8">
    <name type="scientific">Choanephora cucurbitarum</name>
    <dbReference type="NCBI Taxonomy" id="101091"/>
    <lineage>
        <taxon>Eukaryota</taxon>
        <taxon>Fungi</taxon>
        <taxon>Fungi incertae sedis</taxon>
        <taxon>Mucoromycota</taxon>
        <taxon>Mucoromycotina</taxon>
        <taxon>Mucoromycetes</taxon>
        <taxon>Mucorales</taxon>
        <taxon>Mucorineae</taxon>
        <taxon>Choanephoraceae</taxon>
        <taxon>Choanephoroideae</taxon>
        <taxon>Choanephora</taxon>
    </lineage>
</organism>
<feature type="compositionally biased region" description="Pro residues" evidence="3">
    <location>
        <begin position="324"/>
        <end position="334"/>
    </location>
</feature>
<feature type="region of interest" description="Disordered" evidence="3">
    <location>
        <begin position="440"/>
        <end position="460"/>
    </location>
</feature>
<feature type="region of interest" description="Disordered" evidence="3">
    <location>
        <begin position="277"/>
        <end position="334"/>
    </location>
</feature>
<feature type="chain" id="PRO_5008889736" description="SH3 domain-containing protein" evidence="5">
    <location>
        <begin position="20"/>
        <end position="493"/>
    </location>
</feature>
<evidence type="ECO:0000256" key="1">
    <source>
        <dbReference type="ARBA" id="ARBA00022443"/>
    </source>
</evidence>
<evidence type="ECO:0000313" key="7">
    <source>
        <dbReference type="EMBL" id="OBZ88939.1"/>
    </source>
</evidence>
<feature type="compositionally biased region" description="Polar residues" evidence="3">
    <location>
        <begin position="277"/>
        <end position="304"/>
    </location>
</feature>
<dbReference type="AlphaFoldDB" id="A0A1C7NJE3"/>
<comment type="caution">
    <text evidence="7">The sequence shown here is derived from an EMBL/GenBank/DDBJ whole genome shotgun (WGS) entry which is preliminary data.</text>
</comment>
<dbReference type="OrthoDB" id="5340910at2759"/>
<dbReference type="InterPro" id="IPR050384">
    <property type="entry name" value="Endophilin_SH3RF"/>
</dbReference>
<dbReference type="STRING" id="101091.A0A1C7NJE3"/>
<dbReference type="GO" id="GO:0005737">
    <property type="term" value="C:cytoplasm"/>
    <property type="evidence" value="ECO:0007669"/>
    <property type="project" value="TreeGrafter"/>
</dbReference>
<dbReference type="SMART" id="SM00326">
    <property type="entry name" value="SH3"/>
    <property type="match status" value="1"/>
</dbReference>
<keyword evidence="4" id="KW-0812">Transmembrane</keyword>
<accession>A0A1C7NJE3</accession>
<evidence type="ECO:0000256" key="4">
    <source>
        <dbReference type="SAM" id="Phobius"/>
    </source>
</evidence>
<dbReference type="Pfam" id="PF14604">
    <property type="entry name" value="SH3_9"/>
    <property type="match status" value="1"/>
</dbReference>
<dbReference type="SUPFAM" id="SSF50044">
    <property type="entry name" value="SH3-domain"/>
    <property type="match status" value="1"/>
</dbReference>
<keyword evidence="5" id="KW-0732">Signal</keyword>
<dbReference type="PANTHER" id="PTHR14167:SF116">
    <property type="entry name" value="CAP, ISOFORM AC"/>
    <property type="match status" value="1"/>
</dbReference>
<gene>
    <name evidence="7" type="ORF">A0J61_03024</name>
</gene>
<evidence type="ECO:0000256" key="5">
    <source>
        <dbReference type="SAM" id="SignalP"/>
    </source>
</evidence>
<protein>
    <recommendedName>
        <fullName evidence="6">SH3 domain-containing protein</fullName>
    </recommendedName>
</protein>
<evidence type="ECO:0000256" key="2">
    <source>
        <dbReference type="PROSITE-ProRule" id="PRU00192"/>
    </source>
</evidence>
<dbReference type="Proteomes" id="UP000093000">
    <property type="component" value="Unassembled WGS sequence"/>
</dbReference>
<keyword evidence="1 2" id="KW-0728">SH3 domain</keyword>